<dbReference type="PANTHER" id="PTHR30146:SF148">
    <property type="entry name" value="HTH-TYPE TRANSCRIPTIONAL REPRESSOR PURR-RELATED"/>
    <property type="match status" value="1"/>
</dbReference>
<dbReference type="Gene3D" id="3.40.50.2300">
    <property type="match status" value="2"/>
</dbReference>
<dbReference type="Proteomes" id="UP000466104">
    <property type="component" value="Unassembled WGS sequence"/>
</dbReference>
<organism evidence="6 7">
    <name type="scientific">Cutibacterium porci</name>
    <dbReference type="NCBI Taxonomy" id="2605781"/>
    <lineage>
        <taxon>Bacteria</taxon>
        <taxon>Bacillati</taxon>
        <taxon>Actinomycetota</taxon>
        <taxon>Actinomycetes</taxon>
        <taxon>Propionibacteriales</taxon>
        <taxon>Propionibacteriaceae</taxon>
        <taxon>Cutibacterium</taxon>
    </lineage>
</organism>
<dbReference type="CDD" id="cd01392">
    <property type="entry name" value="HTH_LacI"/>
    <property type="match status" value="1"/>
</dbReference>
<dbReference type="PRINTS" id="PR00036">
    <property type="entry name" value="HTHLACI"/>
</dbReference>
<dbReference type="GO" id="GO:0003700">
    <property type="term" value="F:DNA-binding transcription factor activity"/>
    <property type="evidence" value="ECO:0007669"/>
    <property type="project" value="TreeGrafter"/>
</dbReference>
<dbReference type="InterPro" id="IPR000843">
    <property type="entry name" value="HTH_LacI"/>
</dbReference>
<proteinExistence type="predicted"/>
<evidence type="ECO:0000256" key="4">
    <source>
        <dbReference type="ARBA" id="ARBA00023163"/>
    </source>
</evidence>
<dbReference type="PANTHER" id="PTHR30146">
    <property type="entry name" value="LACI-RELATED TRANSCRIPTIONAL REPRESSOR"/>
    <property type="match status" value="1"/>
</dbReference>
<dbReference type="GO" id="GO:0000976">
    <property type="term" value="F:transcription cis-regulatory region binding"/>
    <property type="evidence" value="ECO:0007669"/>
    <property type="project" value="TreeGrafter"/>
</dbReference>
<evidence type="ECO:0000259" key="5">
    <source>
        <dbReference type="PROSITE" id="PS50932"/>
    </source>
</evidence>
<sequence>MNRKPTIKDVARLAGVSLGTASRVLNGSSATSEASRNAVRNAAHELGYLSNAHARSLRSAHSGVIGLVVPDIRNPYFAELASVVENACLAHGWATLLCNADESPDQFNRYVNTLRRQRVDGAIVTPTGSDGQAIKDLVDDGVQVVCVDRDIAGSSLPAVTSDPWNGMREAVDHLVSCGHRKIGFITGPQQTSTGLERYQAYCQLLANCGCGIDEDLVVEGDFQEESGRVGAQRLLDRGATAIFASDSLMSMGALRTCIDQGIRIGEEIDLIGFDDLPVFSLTNPALTVVAQDIDAMGRVAVDLLNHAMSGEPTNSARLDTHLIVRASTRMVKENQ</sequence>
<evidence type="ECO:0000313" key="7">
    <source>
        <dbReference type="Proteomes" id="UP000466104"/>
    </source>
</evidence>
<feature type="domain" description="HTH lacI-type" evidence="5">
    <location>
        <begin position="5"/>
        <end position="59"/>
    </location>
</feature>
<dbReference type="Gene3D" id="1.10.260.40">
    <property type="entry name" value="lambda repressor-like DNA-binding domains"/>
    <property type="match status" value="1"/>
</dbReference>
<dbReference type="AlphaFoldDB" id="A0A7K0J4C3"/>
<protein>
    <submittedName>
        <fullName evidence="6">Substrate-binding domain-containing protein</fullName>
    </submittedName>
</protein>
<keyword evidence="1" id="KW-0678">Repressor</keyword>
<dbReference type="RefSeq" id="WP_326833212.1">
    <property type="nucleotide sequence ID" value="NZ_VUMG01000001.1"/>
</dbReference>
<evidence type="ECO:0000256" key="1">
    <source>
        <dbReference type="ARBA" id="ARBA00022491"/>
    </source>
</evidence>
<name>A0A7K0J4C3_9ACTN</name>
<keyword evidence="3" id="KW-0238">DNA-binding</keyword>
<dbReference type="InterPro" id="IPR010982">
    <property type="entry name" value="Lambda_DNA-bd_dom_sf"/>
</dbReference>
<dbReference type="SUPFAM" id="SSF47413">
    <property type="entry name" value="lambda repressor-like DNA-binding domains"/>
    <property type="match status" value="1"/>
</dbReference>
<dbReference type="SUPFAM" id="SSF53822">
    <property type="entry name" value="Periplasmic binding protein-like I"/>
    <property type="match status" value="1"/>
</dbReference>
<comment type="caution">
    <text evidence="6">The sequence shown here is derived from an EMBL/GenBank/DDBJ whole genome shotgun (WGS) entry which is preliminary data.</text>
</comment>
<accession>A0A7K0J4C3</accession>
<dbReference type="Pfam" id="PF00532">
    <property type="entry name" value="Peripla_BP_1"/>
    <property type="match status" value="1"/>
</dbReference>
<dbReference type="InterPro" id="IPR028082">
    <property type="entry name" value="Peripla_BP_I"/>
</dbReference>
<gene>
    <name evidence="6" type="ORF">FYJ43_01115</name>
</gene>
<evidence type="ECO:0000313" key="6">
    <source>
        <dbReference type="EMBL" id="MSS44688.1"/>
    </source>
</evidence>
<keyword evidence="7" id="KW-1185">Reference proteome</keyword>
<dbReference type="PROSITE" id="PS00356">
    <property type="entry name" value="HTH_LACI_1"/>
    <property type="match status" value="1"/>
</dbReference>
<keyword evidence="4" id="KW-0804">Transcription</keyword>
<dbReference type="EMBL" id="VUMG01000001">
    <property type="protein sequence ID" value="MSS44688.1"/>
    <property type="molecule type" value="Genomic_DNA"/>
</dbReference>
<reference evidence="6 7" key="1">
    <citation type="submission" date="2019-08" db="EMBL/GenBank/DDBJ databases">
        <title>In-depth cultivation of the pig gut microbiome towards novel bacterial diversity and tailored functional studies.</title>
        <authorList>
            <person name="Wylensek D."/>
            <person name="Hitch T.C.A."/>
            <person name="Clavel T."/>
        </authorList>
    </citation>
    <scope>NUCLEOTIDE SEQUENCE [LARGE SCALE GENOMIC DNA]</scope>
    <source>
        <strain evidence="6 7">WCA-380-WT-3A</strain>
    </source>
</reference>
<dbReference type="SMART" id="SM00354">
    <property type="entry name" value="HTH_LACI"/>
    <property type="match status" value="1"/>
</dbReference>
<evidence type="ECO:0000256" key="2">
    <source>
        <dbReference type="ARBA" id="ARBA00023015"/>
    </source>
</evidence>
<dbReference type="PROSITE" id="PS50932">
    <property type="entry name" value="HTH_LACI_2"/>
    <property type="match status" value="1"/>
</dbReference>
<dbReference type="InterPro" id="IPR001761">
    <property type="entry name" value="Peripla_BP/Lac1_sug-bd_dom"/>
</dbReference>
<evidence type="ECO:0000256" key="3">
    <source>
        <dbReference type="ARBA" id="ARBA00023125"/>
    </source>
</evidence>
<keyword evidence="2" id="KW-0805">Transcription regulation</keyword>
<dbReference type="Pfam" id="PF00356">
    <property type="entry name" value="LacI"/>
    <property type="match status" value="1"/>
</dbReference>